<organism evidence="1 2">
    <name type="scientific">Candidatus Thermofonsia Clade 1 bacterium</name>
    <dbReference type="NCBI Taxonomy" id="2364210"/>
    <lineage>
        <taxon>Bacteria</taxon>
        <taxon>Bacillati</taxon>
        <taxon>Chloroflexota</taxon>
        <taxon>Candidatus Thermofontia</taxon>
        <taxon>Candidatus Thermofonsia Clade 1</taxon>
    </lineage>
</organism>
<dbReference type="PANTHER" id="PTHR12993:SF11">
    <property type="entry name" value="N-ACETYLGLUCOSAMINYL-PHOSPHATIDYLINOSITOL DE-N-ACETYLASE"/>
    <property type="match status" value="1"/>
</dbReference>
<dbReference type="Proteomes" id="UP000228947">
    <property type="component" value="Unassembled WGS sequence"/>
</dbReference>
<sequence length="281" mass="30836">MATMLDRAVLACYAHPDDEQGVSGFLHRCVQQGARVGILCATRGEVGEIADPSLATPETLGAVREQELRRAAAVIGVQDVFFLDYRDSGMAGSPENADPRAFINADPHEAVGRIVKVIRAFKPTLLITFDESGIYGHPDHVAISRWTTRAFYAAGDPSCYPELGEPFAPARLYYASLRRDWLKQFAAFLAQNGIASPLGEIDLDQMGLAADQITHTVYVPEYADLKRRSVEEHRTQLLPNSPLSVLGDEMWRIFRSVEYFALVAGTPVPEGAPEDDLFAGL</sequence>
<dbReference type="EMBL" id="PGTL01000006">
    <property type="protein sequence ID" value="PJF42961.1"/>
    <property type="molecule type" value="Genomic_DNA"/>
</dbReference>
<dbReference type="InterPro" id="IPR024078">
    <property type="entry name" value="LmbE-like_dom_sf"/>
</dbReference>
<dbReference type="SUPFAM" id="SSF102588">
    <property type="entry name" value="LmbE-like"/>
    <property type="match status" value="1"/>
</dbReference>
<accession>A0A2M8PZJ3</accession>
<dbReference type="Gene3D" id="3.40.50.10320">
    <property type="entry name" value="LmbE-like"/>
    <property type="match status" value="1"/>
</dbReference>
<evidence type="ECO:0000313" key="1">
    <source>
        <dbReference type="EMBL" id="PJF42961.1"/>
    </source>
</evidence>
<protein>
    <recommendedName>
        <fullName evidence="3">GlcNAc-PI de-N-acetylase</fullName>
    </recommendedName>
</protein>
<dbReference type="PANTHER" id="PTHR12993">
    <property type="entry name" value="N-ACETYLGLUCOSAMINYL-PHOSPHATIDYLINOSITOL DE-N-ACETYLASE-RELATED"/>
    <property type="match status" value="1"/>
</dbReference>
<dbReference type="Pfam" id="PF02585">
    <property type="entry name" value="PIG-L"/>
    <property type="match status" value="1"/>
</dbReference>
<comment type="caution">
    <text evidence="1">The sequence shown here is derived from an EMBL/GenBank/DDBJ whole genome shotgun (WGS) entry which is preliminary data.</text>
</comment>
<name>A0A2M8PZJ3_9CHLR</name>
<evidence type="ECO:0000313" key="2">
    <source>
        <dbReference type="Proteomes" id="UP000228947"/>
    </source>
</evidence>
<gene>
    <name evidence="1" type="ORF">CUN50_02240</name>
</gene>
<dbReference type="GO" id="GO:0016811">
    <property type="term" value="F:hydrolase activity, acting on carbon-nitrogen (but not peptide) bonds, in linear amides"/>
    <property type="evidence" value="ECO:0007669"/>
    <property type="project" value="TreeGrafter"/>
</dbReference>
<dbReference type="InterPro" id="IPR003737">
    <property type="entry name" value="GlcNAc_PI_deacetylase-related"/>
</dbReference>
<evidence type="ECO:0008006" key="3">
    <source>
        <dbReference type="Google" id="ProtNLM"/>
    </source>
</evidence>
<proteinExistence type="predicted"/>
<reference evidence="1 2" key="1">
    <citation type="submission" date="2017-11" db="EMBL/GenBank/DDBJ databases">
        <title>Evolution of Phototrophy in the Chloroflexi Phylum Driven by Horizontal Gene Transfer.</title>
        <authorList>
            <person name="Ward L.M."/>
            <person name="Hemp J."/>
            <person name="Shih P.M."/>
            <person name="Mcglynn S.E."/>
            <person name="Fischer W."/>
        </authorList>
    </citation>
    <scope>NUCLEOTIDE SEQUENCE [LARGE SCALE GENOMIC DNA]</scope>
    <source>
        <strain evidence="1">CP1_1M</strain>
    </source>
</reference>
<dbReference type="AlphaFoldDB" id="A0A2M8PZJ3"/>